<dbReference type="Gene3D" id="3.40.50.10320">
    <property type="entry name" value="LmbE-like"/>
    <property type="match status" value="1"/>
</dbReference>
<evidence type="ECO:0000313" key="3">
    <source>
        <dbReference type="Proteomes" id="UP001501752"/>
    </source>
</evidence>
<organism evidence="2 3">
    <name type="scientific">Kitasatospora terrestris</name>
    <dbReference type="NCBI Taxonomy" id="258051"/>
    <lineage>
        <taxon>Bacteria</taxon>
        <taxon>Bacillati</taxon>
        <taxon>Actinomycetota</taxon>
        <taxon>Actinomycetes</taxon>
        <taxon>Kitasatosporales</taxon>
        <taxon>Streptomycetaceae</taxon>
        <taxon>Kitasatospora</taxon>
    </lineage>
</organism>
<evidence type="ECO:0000313" key="2">
    <source>
        <dbReference type="EMBL" id="GAA4881061.1"/>
    </source>
</evidence>
<dbReference type="InterPro" id="IPR003737">
    <property type="entry name" value="GlcNAc_PI_deacetylase-related"/>
</dbReference>
<accession>A0ABP9EMP8</accession>
<dbReference type="RefSeq" id="WP_345701075.1">
    <property type="nucleotide sequence ID" value="NZ_BAABIS010000001.1"/>
</dbReference>
<evidence type="ECO:0000256" key="1">
    <source>
        <dbReference type="ARBA" id="ARBA00022833"/>
    </source>
</evidence>
<proteinExistence type="predicted"/>
<keyword evidence="3" id="KW-1185">Reference proteome</keyword>
<dbReference type="Proteomes" id="UP001501752">
    <property type="component" value="Unassembled WGS sequence"/>
</dbReference>
<dbReference type="PANTHER" id="PTHR12993">
    <property type="entry name" value="N-ACETYLGLUCOSAMINYL-PHOSPHATIDYLINOSITOL DE-N-ACETYLASE-RELATED"/>
    <property type="match status" value="1"/>
</dbReference>
<sequence length="247" mass="26833">MTEQPPPPFEPVDEDWQTALAIVAHPDDMEYGAAAAVARWTAQGKTVVYVMVTSGEAGIDGMDPEQCRAVREQEQIASAAIVGVDVVEFLGHPDGVIEYGLPLRRDIARAVRRHRPDIVITTNFRDTYGGVFPNQADHIAVGRATLDGVRDAGNRWVFRELTAEGHEPWDGVRQVWAAASPDGRHAVDTTEHFDAGVASLEAHRAYLDGLGEGPMSDAAGFLESMSRATGTRLGVRYASSFEVIPLR</sequence>
<reference evidence="3" key="1">
    <citation type="journal article" date="2019" name="Int. J. Syst. Evol. Microbiol.">
        <title>The Global Catalogue of Microorganisms (GCM) 10K type strain sequencing project: providing services to taxonomists for standard genome sequencing and annotation.</title>
        <authorList>
            <consortium name="The Broad Institute Genomics Platform"/>
            <consortium name="The Broad Institute Genome Sequencing Center for Infectious Disease"/>
            <person name="Wu L."/>
            <person name="Ma J."/>
        </authorList>
    </citation>
    <scope>NUCLEOTIDE SEQUENCE [LARGE SCALE GENOMIC DNA]</scope>
    <source>
        <strain evidence="3">JCM 13006</strain>
    </source>
</reference>
<comment type="caution">
    <text evidence="2">The sequence shown here is derived from an EMBL/GenBank/DDBJ whole genome shotgun (WGS) entry which is preliminary data.</text>
</comment>
<protein>
    <submittedName>
        <fullName evidence="2">PIG-L family deacetylase</fullName>
    </submittedName>
</protein>
<dbReference type="PANTHER" id="PTHR12993:SF28">
    <property type="entry name" value="LMBE FAMILY PROTEIN"/>
    <property type="match status" value="1"/>
</dbReference>
<name>A0ABP9EMP8_9ACTN</name>
<dbReference type="EMBL" id="BAABIS010000001">
    <property type="protein sequence ID" value="GAA4881061.1"/>
    <property type="molecule type" value="Genomic_DNA"/>
</dbReference>
<gene>
    <name evidence="2" type="ORF">GCM10023235_71620</name>
</gene>
<dbReference type="SUPFAM" id="SSF102588">
    <property type="entry name" value="LmbE-like"/>
    <property type="match status" value="1"/>
</dbReference>
<dbReference type="Pfam" id="PF02585">
    <property type="entry name" value="PIG-L"/>
    <property type="match status" value="1"/>
</dbReference>
<dbReference type="InterPro" id="IPR024078">
    <property type="entry name" value="LmbE-like_dom_sf"/>
</dbReference>
<keyword evidence="1" id="KW-0862">Zinc</keyword>